<dbReference type="Gene3D" id="3.40.30.10">
    <property type="entry name" value="Glutaredoxin"/>
    <property type="match status" value="1"/>
</dbReference>
<dbReference type="Pfam" id="PF00043">
    <property type="entry name" value="GST_C"/>
    <property type="match status" value="1"/>
</dbReference>
<dbReference type="PROSITE" id="PS50405">
    <property type="entry name" value="GST_CTER"/>
    <property type="match status" value="1"/>
</dbReference>
<proteinExistence type="inferred from homology"/>
<comment type="similarity">
    <text evidence="1">Belongs to the GST superfamily.</text>
</comment>
<dbReference type="PANTHER" id="PTHR44051">
    <property type="entry name" value="GLUTATHIONE S-TRANSFERASE-RELATED"/>
    <property type="match status" value="1"/>
</dbReference>
<dbReference type="InterPro" id="IPR040079">
    <property type="entry name" value="Glutathione_S-Trfase"/>
</dbReference>
<dbReference type="AlphaFoldDB" id="A0A2A5WCL8"/>
<evidence type="ECO:0000313" key="5">
    <source>
        <dbReference type="Proteomes" id="UP000219329"/>
    </source>
</evidence>
<dbReference type="GO" id="GO:0016740">
    <property type="term" value="F:transferase activity"/>
    <property type="evidence" value="ECO:0007669"/>
    <property type="project" value="UniProtKB-KW"/>
</dbReference>
<dbReference type="InterPro" id="IPR036282">
    <property type="entry name" value="Glutathione-S-Trfase_C_sf"/>
</dbReference>
<evidence type="ECO:0000256" key="1">
    <source>
        <dbReference type="RuleBase" id="RU003494"/>
    </source>
</evidence>
<gene>
    <name evidence="4" type="ORF">CNF02_07515</name>
</gene>
<dbReference type="PROSITE" id="PS50404">
    <property type="entry name" value="GST_NTER"/>
    <property type="match status" value="1"/>
</dbReference>
<dbReference type="Pfam" id="PF02798">
    <property type="entry name" value="GST_N"/>
    <property type="match status" value="1"/>
</dbReference>
<dbReference type="SUPFAM" id="SSF52833">
    <property type="entry name" value="Thioredoxin-like"/>
    <property type="match status" value="1"/>
</dbReference>
<dbReference type="CDD" id="cd03057">
    <property type="entry name" value="GST_N_Beta"/>
    <property type="match status" value="1"/>
</dbReference>
<evidence type="ECO:0000259" key="3">
    <source>
        <dbReference type="PROSITE" id="PS50405"/>
    </source>
</evidence>
<evidence type="ECO:0000313" key="4">
    <source>
        <dbReference type="EMBL" id="PDH33886.1"/>
    </source>
</evidence>
<comment type="caution">
    <text evidence="4">The sequence shown here is derived from an EMBL/GenBank/DDBJ whole genome shotgun (WGS) entry which is preliminary data.</text>
</comment>
<dbReference type="PANTHER" id="PTHR44051:SF8">
    <property type="entry name" value="GLUTATHIONE S-TRANSFERASE GSTA"/>
    <property type="match status" value="1"/>
</dbReference>
<dbReference type="SFLD" id="SFLDG01150">
    <property type="entry name" value="Main.1:_Beta-like"/>
    <property type="match status" value="1"/>
</dbReference>
<dbReference type="CDD" id="cd03188">
    <property type="entry name" value="GST_C_Beta"/>
    <property type="match status" value="1"/>
</dbReference>
<protein>
    <submittedName>
        <fullName evidence="4">Glutathione S-transferase</fullName>
    </submittedName>
</protein>
<organism evidence="4 5">
    <name type="scientific">OM182 bacterium MED-G28</name>
    <dbReference type="NCBI Taxonomy" id="1986256"/>
    <lineage>
        <taxon>Bacteria</taxon>
        <taxon>Pseudomonadati</taxon>
        <taxon>Pseudomonadota</taxon>
        <taxon>Gammaproteobacteria</taxon>
        <taxon>OMG group</taxon>
        <taxon>OM182 clade</taxon>
    </lineage>
</organism>
<feature type="domain" description="GST C-terminal" evidence="3">
    <location>
        <begin position="85"/>
        <end position="207"/>
    </location>
</feature>
<dbReference type="SFLD" id="SFLDS00019">
    <property type="entry name" value="Glutathione_Transferase_(cytos"/>
    <property type="match status" value="1"/>
</dbReference>
<dbReference type="SFLD" id="SFLDG00358">
    <property type="entry name" value="Main_(cytGST)"/>
    <property type="match status" value="1"/>
</dbReference>
<feature type="domain" description="GST N-terminal" evidence="2">
    <location>
        <begin position="1"/>
        <end position="79"/>
    </location>
</feature>
<keyword evidence="4" id="KW-0808">Transferase</keyword>
<dbReference type="Gene3D" id="1.20.1050.10">
    <property type="match status" value="1"/>
</dbReference>
<reference evidence="4 5" key="1">
    <citation type="submission" date="2017-08" db="EMBL/GenBank/DDBJ databases">
        <title>Fine stratification of microbial communities through a metagenomic profile of the photic zone.</title>
        <authorList>
            <person name="Haro-Moreno J.M."/>
            <person name="Lopez-Perez M."/>
            <person name="De La Torre J."/>
            <person name="Picazo A."/>
            <person name="Camacho A."/>
            <person name="Rodriguez-Valera F."/>
        </authorList>
    </citation>
    <scope>NUCLEOTIDE SEQUENCE [LARGE SCALE GENOMIC DNA]</scope>
    <source>
        <strain evidence="4">MED-G28</strain>
    </source>
</reference>
<dbReference type="SUPFAM" id="SSF47616">
    <property type="entry name" value="GST C-terminal domain-like"/>
    <property type="match status" value="1"/>
</dbReference>
<evidence type="ECO:0000259" key="2">
    <source>
        <dbReference type="PROSITE" id="PS50404"/>
    </source>
</evidence>
<dbReference type="EMBL" id="NTJZ01000006">
    <property type="protein sequence ID" value="PDH33886.1"/>
    <property type="molecule type" value="Genomic_DNA"/>
</dbReference>
<dbReference type="InterPro" id="IPR010987">
    <property type="entry name" value="Glutathione-S-Trfase_C-like"/>
</dbReference>
<dbReference type="Proteomes" id="UP000219329">
    <property type="component" value="Unassembled WGS sequence"/>
</dbReference>
<dbReference type="InterPro" id="IPR004045">
    <property type="entry name" value="Glutathione_S-Trfase_N"/>
</dbReference>
<dbReference type="InterPro" id="IPR004046">
    <property type="entry name" value="GST_C"/>
</dbReference>
<accession>A0A2A5WCL8</accession>
<name>A0A2A5WCL8_9GAMM</name>
<sequence>MIFYYALKTVSVASQIALEEAEADYDLHELDFSTTEQQSNDYLNVNPKGRVPALATKHGIITETPAILVYIAQTYPKAKLAPLNDHFQFARMQAFNNYLSSTVHVNHAHKIRGNRWVENEDKVSQAAMKAKVPKTMAESFTLIENEMFSGPWVLGENYSVCDCYLFCISTWLAGDKVSIEDFPKIHDHHKRMRQRESVKQVTGIHGI</sequence>
<dbReference type="InterPro" id="IPR036249">
    <property type="entry name" value="Thioredoxin-like_sf"/>
</dbReference>